<evidence type="ECO:0000313" key="1">
    <source>
        <dbReference type="EMBL" id="MPC82874.1"/>
    </source>
</evidence>
<dbReference type="AlphaFoldDB" id="A0A5B7IRM3"/>
<name>A0A5B7IRM3_PORTR</name>
<organism evidence="1 2">
    <name type="scientific">Portunus trituberculatus</name>
    <name type="common">Swimming crab</name>
    <name type="synonym">Neptunus trituberculatus</name>
    <dbReference type="NCBI Taxonomy" id="210409"/>
    <lineage>
        <taxon>Eukaryota</taxon>
        <taxon>Metazoa</taxon>
        <taxon>Ecdysozoa</taxon>
        <taxon>Arthropoda</taxon>
        <taxon>Crustacea</taxon>
        <taxon>Multicrustacea</taxon>
        <taxon>Malacostraca</taxon>
        <taxon>Eumalacostraca</taxon>
        <taxon>Eucarida</taxon>
        <taxon>Decapoda</taxon>
        <taxon>Pleocyemata</taxon>
        <taxon>Brachyura</taxon>
        <taxon>Eubrachyura</taxon>
        <taxon>Portunoidea</taxon>
        <taxon>Portunidae</taxon>
        <taxon>Portuninae</taxon>
        <taxon>Portunus</taxon>
    </lineage>
</organism>
<comment type="caution">
    <text evidence="1">The sequence shown here is derived from an EMBL/GenBank/DDBJ whole genome shotgun (WGS) entry which is preliminary data.</text>
</comment>
<sequence length="84" mass="9155">MLVKEPLDVGEFRLVKITQVEERIPNHGLQTAKEALWEYSAAESYGREVGNCDLAYSTCPLNLLELLTAGLSVLQGSVDGGSLF</sequence>
<dbReference type="Proteomes" id="UP000324222">
    <property type="component" value="Unassembled WGS sequence"/>
</dbReference>
<accession>A0A5B7IRM3</accession>
<proteinExistence type="predicted"/>
<protein>
    <submittedName>
        <fullName evidence="1">Uncharacterized protein</fullName>
    </submittedName>
</protein>
<gene>
    <name evidence="1" type="ORF">E2C01_077560</name>
</gene>
<evidence type="ECO:0000313" key="2">
    <source>
        <dbReference type="Proteomes" id="UP000324222"/>
    </source>
</evidence>
<dbReference type="EMBL" id="VSRR010060961">
    <property type="protein sequence ID" value="MPC82874.1"/>
    <property type="molecule type" value="Genomic_DNA"/>
</dbReference>
<keyword evidence="2" id="KW-1185">Reference proteome</keyword>
<reference evidence="1 2" key="1">
    <citation type="submission" date="2019-05" db="EMBL/GenBank/DDBJ databases">
        <title>Another draft genome of Portunus trituberculatus and its Hox gene families provides insights of decapod evolution.</title>
        <authorList>
            <person name="Jeong J.-H."/>
            <person name="Song I."/>
            <person name="Kim S."/>
            <person name="Choi T."/>
            <person name="Kim D."/>
            <person name="Ryu S."/>
            <person name="Kim W."/>
        </authorList>
    </citation>
    <scope>NUCLEOTIDE SEQUENCE [LARGE SCALE GENOMIC DNA]</scope>
    <source>
        <tissue evidence="1">Muscle</tissue>
    </source>
</reference>
<dbReference type="OrthoDB" id="6358587at2759"/>